<dbReference type="EMBL" id="KK914693">
    <property type="protein sequence ID" value="KDP30339.1"/>
    <property type="molecule type" value="Genomic_DNA"/>
</dbReference>
<gene>
    <name evidence="1" type="ORF">JCGZ_17486</name>
</gene>
<dbReference type="OrthoDB" id="1748438at2759"/>
<dbReference type="AlphaFoldDB" id="A0A067KEQ9"/>
<organism evidence="1 2">
    <name type="scientific">Jatropha curcas</name>
    <name type="common">Barbados nut</name>
    <dbReference type="NCBI Taxonomy" id="180498"/>
    <lineage>
        <taxon>Eukaryota</taxon>
        <taxon>Viridiplantae</taxon>
        <taxon>Streptophyta</taxon>
        <taxon>Embryophyta</taxon>
        <taxon>Tracheophyta</taxon>
        <taxon>Spermatophyta</taxon>
        <taxon>Magnoliopsida</taxon>
        <taxon>eudicotyledons</taxon>
        <taxon>Gunneridae</taxon>
        <taxon>Pentapetalae</taxon>
        <taxon>rosids</taxon>
        <taxon>fabids</taxon>
        <taxon>Malpighiales</taxon>
        <taxon>Euphorbiaceae</taxon>
        <taxon>Crotonoideae</taxon>
        <taxon>Jatropheae</taxon>
        <taxon>Jatropha</taxon>
    </lineage>
</organism>
<name>A0A067KEQ9_JATCU</name>
<evidence type="ECO:0000313" key="2">
    <source>
        <dbReference type="Proteomes" id="UP000027138"/>
    </source>
</evidence>
<protein>
    <submittedName>
        <fullName evidence="1">Uncharacterized protein</fullName>
    </submittedName>
</protein>
<reference evidence="1 2" key="1">
    <citation type="journal article" date="2014" name="PLoS ONE">
        <title>Global Analysis of Gene Expression Profiles in Physic Nut (Jatropha curcas L.) Seedlings Exposed to Salt Stress.</title>
        <authorList>
            <person name="Zhang L."/>
            <person name="Zhang C."/>
            <person name="Wu P."/>
            <person name="Chen Y."/>
            <person name="Li M."/>
            <person name="Jiang H."/>
            <person name="Wu G."/>
        </authorList>
    </citation>
    <scope>NUCLEOTIDE SEQUENCE [LARGE SCALE GENOMIC DNA]</scope>
    <source>
        <strain evidence="2">cv. GZQX0401</strain>
        <tissue evidence="1">Young leaves</tissue>
    </source>
</reference>
<proteinExistence type="predicted"/>
<dbReference type="Proteomes" id="UP000027138">
    <property type="component" value="Unassembled WGS sequence"/>
</dbReference>
<evidence type="ECO:0000313" key="1">
    <source>
        <dbReference type="EMBL" id="KDP30339.1"/>
    </source>
</evidence>
<keyword evidence="2" id="KW-1185">Reference proteome</keyword>
<sequence length="270" mass="30443">MPAPLGSIGSCVSFGMHYKEMCLTYEEFAALLGSDSKRAPVAASIGNGFFRSSMRMLGLFVVEARELVADDRVDLAGFIERYLDPLDFEDLERQIFKTQALVFCLGSTRVLTSPVGWGGSGSGRFGSPNGVWLSDHLKVVEPPRHCPYEPSQYQSRRGVVRLGLEDEWLQWLLALRPDQILCRYDWYETRRFLIRSAGYQMAYLLGMDSITFYPSSRLGLMWLRLELPGARLLLTRLGGWLSTVIGKERTLTRKVDARLQAVIETTLDSA</sequence>
<accession>A0A067KEQ9</accession>